<comment type="caution">
    <text evidence="2">The sequence shown here is derived from an EMBL/GenBank/DDBJ whole genome shotgun (WGS) entry which is preliminary data.</text>
</comment>
<dbReference type="PANTHER" id="PTHR35317:SF11">
    <property type="entry name" value="CCHC-TYPE DOMAIN-CONTAINING PROTEIN"/>
    <property type="match status" value="1"/>
</dbReference>
<dbReference type="PANTHER" id="PTHR35317">
    <property type="entry name" value="OS04G0629600 PROTEIN"/>
    <property type="match status" value="1"/>
</dbReference>
<evidence type="ECO:0000313" key="3">
    <source>
        <dbReference type="Proteomes" id="UP000288805"/>
    </source>
</evidence>
<dbReference type="Proteomes" id="UP000288805">
    <property type="component" value="Unassembled WGS sequence"/>
</dbReference>
<organism evidence="2 3">
    <name type="scientific">Vitis vinifera</name>
    <name type="common">Grape</name>
    <dbReference type="NCBI Taxonomy" id="29760"/>
    <lineage>
        <taxon>Eukaryota</taxon>
        <taxon>Viridiplantae</taxon>
        <taxon>Streptophyta</taxon>
        <taxon>Embryophyta</taxon>
        <taxon>Tracheophyta</taxon>
        <taxon>Spermatophyta</taxon>
        <taxon>Magnoliopsida</taxon>
        <taxon>eudicotyledons</taxon>
        <taxon>Gunneridae</taxon>
        <taxon>Pentapetalae</taxon>
        <taxon>rosids</taxon>
        <taxon>Vitales</taxon>
        <taxon>Vitaceae</taxon>
        <taxon>Viteae</taxon>
        <taxon>Vitis</taxon>
    </lineage>
</organism>
<dbReference type="EMBL" id="QGNW01000237">
    <property type="protein sequence ID" value="RVW82637.1"/>
    <property type="molecule type" value="Genomic_DNA"/>
</dbReference>
<evidence type="ECO:0000259" key="1">
    <source>
        <dbReference type="Pfam" id="PF22936"/>
    </source>
</evidence>
<dbReference type="Pfam" id="PF14223">
    <property type="entry name" value="Retrotran_gag_2"/>
    <property type="match status" value="1"/>
</dbReference>
<feature type="domain" description="Retrovirus-related Pol polyprotein from transposon TNT 1-94-like beta-barrel" evidence="1">
    <location>
        <begin position="208"/>
        <end position="287"/>
    </location>
</feature>
<protein>
    <recommendedName>
        <fullName evidence="1">Retrovirus-related Pol polyprotein from transposon TNT 1-94-like beta-barrel domain-containing protein</fullName>
    </recommendedName>
</protein>
<reference evidence="2 3" key="1">
    <citation type="journal article" date="2018" name="PLoS Genet.">
        <title>Population sequencing reveals clonal diversity and ancestral inbreeding in the grapevine cultivar Chardonnay.</title>
        <authorList>
            <person name="Roach M.J."/>
            <person name="Johnson D.L."/>
            <person name="Bohlmann J."/>
            <person name="van Vuuren H.J."/>
            <person name="Jones S.J."/>
            <person name="Pretorius I.S."/>
            <person name="Schmidt S.A."/>
            <person name="Borneman A.R."/>
        </authorList>
    </citation>
    <scope>NUCLEOTIDE SEQUENCE [LARGE SCALE GENOMIC DNA]</scope>
    <source>
        <strain evidence="3">cv. Chardonnay</strain>
        <tissue evidence="2">Leaf</tissue>
    </source>
</reference>
<accession>A0A438HDW4</accession>
<name>A0A438HDW4_VITVI</name>
<proteinExistence type="predicted"/>
<evidence type="ECO:0000313" key="2">
    <source>
        <dbReference type="EMBL" id="RVW82637.1"/>
    </source>
</evidence>
<gene>
    <name evidence="2" type="ORF">CK203_037384</name>
</gene>
<dbReference type="AlphaFoldDB" id="A0A438HDW4"/>
<dbReference type="InterPro" id="IPR054722">
    <property type="entry name" value="PolX-like_BBD"/>
</dbReference>
<sequence>MEESSLTTAPSILDGDNYETWVVRMTVHLQAFDVWEAVEENYEVPPLGANPTVAQMKLHKERKTRKAKAKACLFVAVSPSIFIKIMKIDSAVEIWEYLKEEYKGDERIKNMQLDRLHSLEAVEQKRLMRQGDTVEGAFQTRMQKNAGHKNGKMNNSKPCSNNQKNGVFPPCPHCKKTNHSPQKCWWRPYVKCNKCATCFANKSTSESWLVDSGCTNHMTNNQDLFRELDRTAISKVRIGNGEYIPVKGKGTVAIESQTGLKLIYDVLFVPDIDQNLLNVGKLVEKEFKVYFEDRNCIIKDAEGKEVFNIKMKGKSFALNLLEDEHAAVLQQDSTTMF</sequence>
<dbReference type="Pfam" id="PF22936">
    <property type="entry name" value="Pol_BBD"/>
    <property type="match status" value="1"/>
</dbReference>